<dbReference type="RefSeq" id="WP_111514319.1">
    <property type="nucleotide sequence ID" value="NZ_QFYR01000001.1"/>
</dbReference>
<reference evidence="2" key="1">
    <citation type="submission" date="2018-05" db="EMBL/GenBank/DDBJ databases">
        <authorList>
            <person name="Li X."/>
        </authorList>
    </citation>
    <scope>NUCLEOTIDE SEQUENCE [LARGE SCALE GENOMIC DNA]</scope>
    <source>
        <strain evidence="2">YIM 73061</strain>
    </source>
</reference>
<keyword evidence="2" id="KW-1185">Reference proteome</keyword>
<evidence type="ECO:0000313" key="2">
    <source>
        <dbReference type="Proteomes" id="UP000249725"/>
    </source>
</evidence>
<accession>A0A328ATI3</accession>
<sequence length="650" mass="71885">MAVSALDDEVLRVVSAAVDVAFYRAVYPELDAPGFDPVRHYVEKGWRDGRDPAPWFSVRDYLAMHPDVASAEQEPLYHYLTEGRREGRKLTPSEHGEGYLRRYSDRGVTPAWRFEPRVTPRVARPVVSAPKAVSDEDRALVATEFNADFYNTAYPDVAAAGFEPLNHFLVTGWLEGRDPNPRFSVRDYLETYPDIGLARINPFVHYLRTGRAEGRMPRNQLGFRFEILSHGKPVAERIAEAQAASEEFAARPVEDLASGLASSRTGLKDLHLTFSHDDYTANLGGLQLCLQREDARVAELGRDHLHLYPARHWPVLRTLEAAPLGVLLNGQHLGFFSVDDIVGAFGAAADESRGARSLALHSLLGHKVDEVLAICGALGLTEGFFWLHDFASLCAGYHLLRNDVQDCAAPPPDSAACRVCAYGPWRGRHLEEHERLFRGLRLTVVSPSEPTLKLWRDSWTFPHVDELILPHATLLERAPAAAAPEGPLRVAYIGFPAAHKGWPVFRDLVQRLEADERYRFLHLGSRRAADLVTEFHAVDVTDANPRAMQEAIETLALDVVIMWPLCRETFSFTAYEAIAGGAAVVTGPDSGNIAAVVQRGHGRVMPDEAALALAFEDGSIADLSRASRRPMLYDLAFSGLTVDLLSAVAK</sequence>
<proteinExistence type="predicted"/>
<name>A0A328ATI3_9CAUL</name>
<evidence type="ECO:0000313" key="1">
    <source>
        <dbReference type="EMBL" id="RAK57869.1"/>
    </source>
</evidence>
<dbReference type="Proteomes" id="UP000249725">
    <property type="component" value="Unassembled WGS sequence"/>
</dbReference>
<comment type="caution">
    <text evidence="1">The sequence shown here is derived from an EMBL/GenBank/DDBJ whole genome shotgun (WGS) entry which is preliminary data.</text>
</comment>
<dbReference type="AlphaFoldDB" id="A0A328ATI3"/>
<gene>
    <name evidence="1" type="ORF">DJ018_08150</name>
</gene>
<protein>
    <recommendedName>
        <fullName evidence="3">Glycosyl transferase family 1 domain-containing protein</fullName>
    </recommendedName>
</protein>
<dbReference type="EMBL" id="QFYR01000001">
    <property type="protein sequence ID" value="RAK57869.1"/>
    <property type="molecule type" value="Genomic_DNA"/>
</dbReference>
<organism evidence="1 2">
    <name type="scientific">Phenylobacterium deserti</name>
    <dbReference type="NCBI Taxonomy" id="1914756"/>
    <lineage>
        <taxon>Bacteria</taxon>
        <taxon>Pseudomonadati</taxon>
        <taxon>Pseudomonadota</taxon>
        <taxon>Alphaproteobacteria</taxon>
        <taxon>Caulobacterales</taxon>
        <taxon>Caulobacteraceae</taxon>
        <taxon>Phenylobacterium</taxon>
    </lineage>
</organism>
<dbReference type="Gene3D" id="3.40.50.2000">
    <property type="entry name" value="Glycogen Phosphorylase B"/>
    <property type="match status" value="1"/>
</dbReference>
<evidence type="ECO:0008006" key="3">
    <source>
        <dbReference type="Google" id="ProtNLM"/>
    </source>
</evidence>
<dbReference type="SUPFAM" id="SSF53756">
    <property type="entry name" value="UDP-Glycosyltransferase/glycogen phosphorylase"/>
    <property type="match status" value="1"/>
</dbReference>
<dbReference type="OrthoDB" id="7527830at2"/>